<evidence type="ECO:0000256" key="8">
    <source>
        <dbReference type="ARBA" id="ARBA00022691"/>
    </source>
</evidence>
<dbReference type="PANTHER" id="PTHR11579:SF0">
    <property type="entry name" value="PROTEIN-L-ISOASPARTATE(D-ASPARTATE) O-METHYLTRANSFERASE"/>
    <property type="match status" value="1"/>
</dbReference>
<evidence type="ECO:0000256" key="11">
    <source>
        <dbReference type="ARBA" id="ARBA00031350"/>
    </source>
</evidence>
<keyword evidence="13" id="KW-1185">Reference proteome</keyword>
<evidence type="ECO:0000313" key="12">
    <source>
        <dbReference type="EMBL" id="SEG94815.1"/>
    </source>
</evidence>
<evidence type="ECO:0000256" key="7">
    <source>
        <dbReference type="ARBA" id="ARBA00022679"/>
    </source>
</evidence>
<keyword evidence="7 12" id="KW-0808">Transferase</keyword>
<dbReference type="CDD" id="cd02440">
    <property type="entry name" value="AdoMet_MTases"/>
    <property type="match status" value="1"/>
</dbReference>
<dbReference type="SUPFAM" id="SSF53335">
    <property type="entry name" value="S-adenosyl-L-methionine-dependent methyltransferases"/>
    <property type="match status" value="1"/>
</dbReference>
<accession>A0A1H6EDD6</accession>
<dbReference type="GO" id="GO:0004719">
    <property type="term" value="F:protein-L-isoaspartate (D-aspartate) O-methyltransferase activity"/>
    <property type="evidence" value="ECO:0007669"/>
    <property type="project" value="UniProtKB-EC"/>
</dbReference>
<sequence length="208" mass="21626">MRAVRAAGIRDGRVLEAVRATPRAGFVPAGWVGAAYEDMPVPIGHGQVTTQPSLLARMIEALGPGGDEHVLEVGTGLGFQTALLARLAGDVVSVELWADLTEEARGNLAALGIGNVELRTGDGGEGVPDLAPFDAVIVSAAFPEVPPPLVEQLRLGGRLVQPIGPGGQEDVVLFRRTAAGLAPLRVLTPACFVRLHGRYGFPSDDTDA</sequence>
<evidence type="ECO:0000313" key="13">
    <source>
        <dbReference type="Proteomes" id="UP000236723"/>
    </source>
</evidence>
<evidence type="ECO:0000256" key="1">
    <source>
        <dbReference type="ARBA" id="ARBA00004496"/>
    </source>
</evidence>
<evidence type="ECO:0000256" key="10">
    <source>
        <dbReference type="ARBA" id="ARBA00031323"/>
    </source>
</evidence>
<proteinExistence type="inferred from homology"/>
<dbReference type="InterPro" id="IPR000682">
    <property type="entry name" value="PCMT"/>
</dbReference>
<comment type="subcellular location">
    <subcellularLocation>
        <location evidence="1">Cytoplasm</location>
    </subcellularLocation>
</comment>
<dbReference type="EC" id="2.1.1.77" evidence="3"/>
<dbReference type="GO" id="GO:0005737">
    <property type="term" value="C:cytoplasm"/>
    <property type="evidence" value="ECO:0007669"/>
    <property type="project" value="UniProtKB-SubCell"/>
</dbReference>
<evidence type="ECO:0000256" key="2">
    <source>
        <dbReference type="ARBA" id="ARBA00005369"/>
    </source>
</evidence>
<dbReference type="AlphaFoldDB" id="A0A1H6EDD6"/>
<dbReference type="EMBL" id="FNVO01000052">
    <property type="protein sequence ID" value="SEG94815.1"/>
    <property type="molecule type" value="Genomic_DNA"/>
</dbReference>
<dbReference type="Proteomes" id="UP000236723">
    <property type="component" value="Unassembled WGS sequence"/>
</dbReference>
<dbReference type="PANTHER" id="PTHR11579">
    <property type="entry name" value="PROTEIN-L-ISOASPARTATE O-METHYLTRANSFERASE"/>
    <property type="match status" value="1"/>
</dbReference>
<keyword evidence="6 12" id="KW-0489">Methyltransferase</keyword>
<gene>
    <name evidence="12" type="ORF">SAMN04489712_1523</name>
</gene>
<dbReference type="Gene3D" id="3.40.50.150">
    <property type="entry name" value="Vaccinia Virus protein VP39"/>
    <property type="match status" value="1"/>
</dbReference>
<dbReference type="Pfam" id="PF01135">
    <property type="entry name" value="PCMT"/>
    <property type="match status" value="1"/>
</dbReference>
<comment type="similarity">
    <text evidence="2">Belongs to the methyltransferase superfamily. L-isoaspartyl/D-aspartyl protein methyltransferase family.</text>
</comment>
<evidence type="ECO:0000256" key="5">
    <source>
        <dbReference type="ARBA" id="ARBA00022490"/>
    </source>
</evidence>
<evidence type="ECO:0000256" key="4">
    <source>
        <dbReference type="ARBA" id="ARBA00013346"/>
    </source>
</evidence>
<name>A0A1H6EDD6_9ACTN</name>
<dbReference type="InterPro" id="IPR029063">
    <property type="entry name" value="SAM-dependent_MTases_sf"/>
</dbReference>
<keyword evidence="5" id="KW-0963">Cytoplasm</keyword>
<keyword evidence="8" id="KW-0949">S-adenosyl-L-methionine</keyword>
<evidence type="ECO:0000256" key="9">
    <source>
        <dbReference type="ARBA" id="ARBA00030757"/>
    </source>
</evidence>
<organism evidence="12 13">
    <name type="scientific">Thermomonospora echinospora</name>
    <dbReference type="NCBI Taxonomy" id="1992"/>
    <lineage>
        <taxon>Bacteria</taxon>
        <taxon>Bacillati</taxon>
        <taxon>Actinomycetota</taxon>
        <taxon>Actinomycetes</taxon>
        <taxon>Streptosporangiales</taxon>
        <taxon>Thermomonosporaceae</taxon>
        <taxon>Thermomonospora</taxon>
    </lineage>
</organism>
<evidence type="ECO:0000256" key="6">
    <source>
        <dbReference type="ARBA" id="ARBA00022603"/>
    </source>
</evidence>
<evidence type="ECO:0000256" key="3">
    <source>
        <dbReference type="ARBA" id="ARBA00011890"/>
    </source>
</evidence>
<protein>
    <recommendedName>
        <fullName evidence="4">Protein-L-isoaspartate O-methyltransferase</fullName>
        <ecNumber evidence="3">2.1.1.77</ecNumber>
    </recommendedName>
    <alternativeName>
        <fullName evidence="11">L-isoaspartyl protein carboxyl methyltransferase</fullName>
    </alternativeName>
    <alternativeName>
        <fullName evidence="9">Protein L-isoaspartyl methyltransferase</fullName>
    </alternativeName>
    <alternativeName>
        <fullName evidence="10">Protein-beta-aspartate methyltransferase</fullName>
    </alternativeName>
</protein>
<dbReference type="GO" id="GO:0032259">
    <property type="term" value="P:methylation"/>
    <property type="evidence" value="ECO:0007669"/>
    <property type="project" value="UniProtKB-KW"/>
</dbReference>
<reference evidence="13" key="1">
    <citation type="submission" date="2016-10" db="EMBL/GenBank/DDBJ databases">
        <authorList>
            <person name="Varghese N."/>
            <person name="Submissions S."/>
        </authorList>
    </citation>
    <scope>NUCLEOTIDE SEQUENCE [LARGE SCALE GENOMIC DNA]</scope>
    <source>
        <strain evidence="13">DSM 43163</strain>
    </source>
</reference>